<dbReference type="EMBL" id="KN824882">
    <property type="protein sequence ID" value="KIK98740.1"/>
    <property type="molecule type" value="Genomic_DNA"/>
</dbReference>
<name>A0A0D0EC47_9AGAM</name>
<dbReference type="AlphaFoldDB" id="A0A0D0EC47"/>
<dbReference type="HOGENOM" id="CLU_2886496_0_0_1"/>
<evidence type="ECO:0000313" key="1">
    <source>
        <dbReference type="EMBL" id="KIK98740.1"/>
    </source>
</evidence>
<protein>
    <submittedName>
        <fullName evidence="1">Uncharacterized protein</fullName>
    </submittedName>
</protein>
<gene>
    <name evidence="1" type="ORF">PAXRUDRAFT_645923</name>
</gene>
<dbReference type="Proteomes" id="UP000054538">
    <property type="component" value="Unassembled WGS sequence"/>
</dbReference>
<reference evidence="2" key="2">
    <citation type="submission" date="2015-01" db="EMBL/GenBank/DDBJ databases">
        <title>Evolutionary Origins and Diversification of the Mycorrhizal Mutualists.</title>
        <authorList>
            <consortium name="DOE Joint Genome Institute"/>
            <consortium name="Mycorrhizal Genomics Consortium"/>
            <person name="Kohler A."/>
            <person name="Kuo A."/>
            <person name="Nagy L.G."/>
            <person name="Floudas D."/>
            <person name="Copeland A."/>
            <person name="Barry K.W."/>
            <person name="Cichocki N."/>
            <person name="Veneault-Fourrey C."/>
            <person name="LaButti K."/>
            <person name="Lindquist E.A."/>
            <person name="Lipzen A."/>
            <person name="Lundell T."/>
            <person name="Morin E."/>
            <person name="Murat C."/>
            <person name="Riley R."/>
            <person name="Ohm R."/>
            <person name="Sun H."/>
            <person name="Tunlid A."/>
            <person name="Henrissat B."/>
            <person name="Grigoriev I.V."/>
            <person name="Hibbett D.S."/>
            <person name="Martin F."/>
        </authorList>
    </citation>
    <scope>NUCLEOTIDE SEQUENCE [LARGE SCALE GENOMIC DNA]</scope>
    <source>
        <strain evidence="2">Ve08.2h10</strain>
    </source>
</reference>
<keyword evidence="2" id="KW-1185">Reference proteome</keyword>
<dbReference type="InParanoid" id="A0A0D0EC47"/>
<sequence length="63" mass="7437">MSISTLYIEPRSNILVPVTSQVRRAELRKFVAYITTNLPHKSTRRYLRNEGRSRWQTEAPPYS</sequence>
<accession>A0A0D0EC47</accession>
<proteinExistence type="predicted"/>
<evidence type="ECO:0000313" key="2">
    <source>
        <dbReference type="Proteomes" id="UP000054538"/>
    </source>
</evidence>
<reference evidence="1 2" key="1">
    <citation type="submission" date="2014-04" db="EMBL/GenBank/DDBJ databases">
        <authorList>
            <consortium name="DOE Joint Genome Institute"/>
            <person name="Kuo A."/>
            <person name="Kohler A."/>
            <person name="Jargeat P."/>
            <person name="Nagy L.G."/>
            <person name="Floudas D."/>
            <person name="Copeland A."/>
            <person name="Barry K.W."/>
            <person name="Cichocki N."/>
            <person name="Veneault-Fourrey C."/>
            <person name="LaButti K."/>
            <person name="Lindquist E.A."/>
            <person name="Lipzen A."/>
            <person name="Lundell T."/>
            <person name="Morin E."/>
            <person name="Murat C."/>
            <person name="Sun H."/>
            <person name="Tunlid A."/>
            <person name="Henrissat B."/>
            <person name="Grigoriev I.V."/>
            <person name="Hibbett D.S."/>
            <person name="Martin F."/>
            <person name="Nordberg H.P."/>
            <person name="Cantor M.N."/>
            <person name="Hua S.X."/>
        </authorList>
    </citation>
    <scope>NUCLEOTIDE SEQUENCE [LARGE SCALE GENOMIC DNA]</scope>
    <source>
        <strain evidence="1 2">Ve08.2h10</strain>
    </source>
</reference>
<organism evidence="1 2">
    <name type="scientific">Paxillus rubicundulus Ve08.2h10</name>
    <dbReference type="NCBI Taxonomy" id="930991"/>
    <lineage>
        <taxon>Eukaryota</taxon>
        <taxon>Fungi</taxon>
        <taxon>Dikarya</taxon>
        <taxon>Basidiomycota</taxon>
        <taxon>Agaricomycotina</taxon>
        <taxon>Agaricomycetes</taxon>
        <taxon>Agaricomycetidae</taxon>
        <taxon>Boletales</taxon>
        <taxon>Paxilineae</taxon>
        <taxon>Paxillaceae</taxon>
        <taxon>Paxillus</taxon>
    </lineage>
</organism>